<dbReference type="InterPro" id="IPR015422">
    <property type="entry name" value="PyrdxlP-dep_Trfase_small"/>
</dbReference>
<dbReference type="Gene3D" id="3.40.366.10">
    <property type="entry name" value="Malonyl-Coenzyme A Acyl Carrier Protein, domain 2"/>
    <property type="match status" value="1"/>
</dbReference>
<protein>
    <recommendedName>
        <fullName evidence="2">8-amino-7-oxononanoate synthase</fullName>
        <ecNumber evidence="2">2.3.1.47</ecNumber>
    </recommendedName>
</protein>
<dbReference type="InterPro" id="IPR050087">
    <property type="entry name" value="AON_synthase_class-II"/>
</dbReference>
<comment type="caution">
    <text evidence="7">The sequence shown here is derived from an EMBL/GenBank/DDBJ whole genome shotgun (WGS) entry which is preliminary data.</text>
</comment>
<dbReference type="InterPro" id="IPR004839">
    <property type="entry name" value="Aminotransferase_I/II_large"/>
</dbReference>
<dbReference type="Pfam" id="PF00550">
    <property type="entry name" value="PP-binding"/>
    <property type="match status" value="1"/>
</dbReference>
<dbReference type="Proteomes" id="UP000275256">
    <property type="component" value="Unassembled WGS sequence"/>
</dbReference>
<accession>A0A3M0GEE9</accession>
<dbReference type="InterPro" id="IPR016035">
    <property type="entry name" value="Acyl_Trfase/lysoPLipase"/>
</dbReference>
<keyword evidence="3 7" id="KW-0808">Transferase</keyword>
<dbReference type="Gene3D" id="3.90.1150.10">
    <property type="entry name" value="Aspartate Aminotransferase, domain 1"/>
    <property type="match status" value="1"/>
</dbReference>
<organism evidence="7 8">
    <name type="scientific">Tessaracoccus antarcticus</name>
    <dbReference type="NCBI Taxonomy" id="2479848"/>
    <lineage>
        <taxon>Bacteria</taxon>
        <taxon>Bacillati</taxon>
        <taxon>Actinomycetota</taxon>
        <taxon>Actinomycetes</taxon>
        <taxon>Propionibacteriales</taxon>
        <taxon>Propionibacteriaceae</taxon>
        <taxon>Tessaracoccus</taxon>
    </lineage>
</organism>
<evidence type="ECO:0000256" key="3">
    <source>
        <dbReference type="ARBA" id="ARBA00022679"/>
    </source>
</evidence>
<name>A0A3M0GEE9_9ACTN</name>
<dbReference type="SMART" id="SM00827">
    <property type="entry name" value="PKS_AT"/>
    <property type="match status" value="1"/>
</dbReference>
<dbReference type="GO" id="GO:0008710">
    <property type="term" value="F:8-amino-7-oxononanoate synthase activity"/>
    <property type="evidence" value="ECO:0007669"/>
    <property type="project" value="UniProtKB-EC"/>
</dbReference>
<dbReference type="Pfam" id="PF00155">
    <property type="entry name" value="Aminotran_1_2"/>
    <property type="match status" value="1"/>
</dbReference>
<evidence type="ECO:0000313" key="7">
    <source>
        <dbReference type="EMBL" id="RMB59983.1"/>
    </source>
</evidence>
<evidence type="ECO:0000313" key="8">
    <source>
        <dbReference type="Proteomes" id="UP000275256"/>
    </source>
</evidence>
<dbReference type="Gene3D" id="1.10.1200.10">
    <property type="entry name" value="ACP-like"/>
    <property type="match status" value="1"/>
</dbReference>
<dbReference type="EC" id="2.3.1.47" evidence="2"/>
<dbReference type="SUPFAM" id="SSF47336">
    <property type="entry name" value="ACP-like"/>
    <property type="match status" value="1"/>
</dbReference>
<keyword evidence="8" id="KW-1185">Reference proteome</keyword>
<dbReference type="SUPFAM" id="SSF52151">
    <property type="entry name" value="FabD/lysophospholipase-like"/>
    <property type="match status" value="1"/>
</dbReference>
<reference evidence="7 8" key="1">
    <citation type="submission" date="2018-10" db="EMBL/GenBank/DDBJ databases">
        <title>Tessaracoccus antarcticuss sp. nov., isolated from sediment.</title>
        <authorList>
            <person name="Zhou L.Y."/>
            <person name="Du Z.J."/>
        </authorList>
    </citation>
    <scope>NUCLEOTIDE SEQUENCE [LARGE SCALE GENOMIC DNA]</scope>
    <source>
        <strain evidence="7 8">JDX10</strain>
    </source>
</reference>
<evidence type="ECO:0000256" key="2">
    <source>
        <dbReference type="ARBA" id="ARBA00013187"/>
    </source>
</evidence>
<comment type="catalytic activity">
    <reaction evidence="5">
        <text>6-carboxyhexanoyl-[ACP] + L-alanine + H(+) = (8S)-8-amino-7-oxononanoate + holo-[ACP] + CO2</text>
        <dbReference type="Rhea" id="RHEA:42288"/>
        <dbReference type="Rhea" id="RHEA-COMP:9685"/>
        <dbReference type="Rhea" id="RHEA-COMP:9955"/>
        <dbReference type="ChEBI" id="CHEBI:15378"/>
        <dbReference type="ChEBI" id="CHEBI:16526"/>
        <dbReference type="ChEBI" id="CHEBI:57972"/>
        <dbReference type="ChEBI" id="CHEBI:64479"/>
        <dbReference type="ChEBI" id="CHEBI:78846"/>
        <dbReference type="ChEBI" id="CHEBI:149468"/>
        <dbReference type="EC" id="2.3.1.47"/>
    </reaction>
</comment>
<dbReference type="EMBL" id="REFW01000002">
    <property type="protein sequence ID" value="RMB59983.1"/>
    <property type="molecule type" value="Genomic_DNA"/>
</dbReference>
<dbReference type="GO" id="GO:0008483">
    <property type="term" value="F:transaminase activity"/>
    <property type="evidence" value="ECO:0007669"/>
    <property type="project" value="UniProtKB-KW"/>
</dbReference>
<dbReference type="InterPro" id="IPR001917">
    <property type="entry name" value="Aminotrans_II_pyridoxalP_BS"/>
</dbReference>
<sequence length="1070" mass="113413">MRWNRMHDTALILLSAATERELRTTAGELAGEVERYRTRLPHQEASDAAWLQGLSARTSLKATQPHRAAVLADSLEQLHTRLCSIHSGEIASCARLLTDGASTAHVSHDAQAVFLYPGQGSQRVGESSELAAGVPRFAAAVRDLEERFTSPSLVPFLSGAWGHPLDAQLQEDVNDTTISQPLLSVLAIATTETLADLGVHPSITLGHSVGEIGALHGAGVIDSDTALGLIQDRVFCMRKAAPASGMIAVRASAGALHDVLEGAPGVFLSCDNGPHQVVLGGTDTALHTLERQLDSAGVRFTRLHTSAAFHTPLFATADAEFRRRIAARPWSSTPCEGAVTCVSSVTARNVVTAEQASQGLGHQLSGTVRFREAARKAQENNPDVLVQLSGGVSLMRMYRQTNPEFTGREIGMGGSHDTRAGMAACVGEMFLSFHNFQAHKILNSKGIASMTSTQAWTSENSVVRTLIDPPLDDAPSGAMPPAAPPLPRDVGGEGITQDLLGLFREQIATLSCVLSPAAHPWPRARNQQSVDVLPAAEPNARESTASPAAQQAEVSGQVTRIIADIGGYNVSDINTGARLGTDLGFDSLTMTNVHAALTRQFPAWKPSESQLGSIRTIDDLARTITGTPVDDEHPARPSLPARTTVSTVAMSSGPVGKAERFSDAATPETGRLTTLPDVQETVDKIRAAKKSRVQLPYYVEHQSVAAATTTIAGEEFLSFSSYNYLGLAGHPHVVAAVHAAVDTYGTSCSAARILSGNRPIHNELERSIASLVGAEDSVVLVGGHGTNASIIPLLYGNSDVVFHDALSHDSIHQGIKASGAVRHSFPHNDIDQLDRALAARRKHFRRALIVTEGIFSMDGDLADLPAIVRVARKHGAHIMVDEAHSIGVLGATGGGICEELGVDPSEIDILMGTLSKSMASCGGYIAGGAPFIQHLRYSLSSLVFSAAITPANTAAALAAIEQLRSEPERLHRLRENSLHFVEGARARGLNIGNACGVPVVPVILGDSDAAIGVANTLYRQRISVNPIIYPAVSNDLARLRFFLTSEHTIQQLDRALDLTSEAVHGIARAA</sequence>
<dbReference type="AlphaFoldDB" id="A0A3M0GEE9"/>
<dbReference type="Gene3D" id="3.40.640.10">
    <property type="entry name" value="Type I PLP-dependent aspartate aminotransferase-like (Major domain)"/>
    <property type="match status" value="1"/>
</dbReference>
<comment type="cofactor">
    <cofactor evidence="1">
        <name>pyridoxal 5'-phosphate</name>
        <dbReference type="ChEBI" id="CHEBI:597326"/>
    </cofactor>
</comment>
<evidence type="ECO:0000256" key="4">
    <source>
        <dbReference type="ARBA" id="ARBA00022898"/>
    </source>
</evidence>
<dbReference type="InterPro" id="IPR014043">
    <property type="entry name" value="Acyl_transferase_dom"/>
</dbReference>
<dbReference type="InterPro" id="IPR001227">
    <property type="entry name" value="Ac_transferase_dom_sf"/>
</dbReference>
<dbReference type="Gene3D" id="3.30.70.3290">
    <property type="match status" value="1"/>
</dbReference>
<dbReference type="InterPro" id="IPR015421">
    <property type="entry name" value="PyrdxlP-dep_Trfase_major"/>
</dbReference>
<dbReference type="PROSITE" id="PS00599">
    <property type="entry name" value="AA_TRANSFER_CLASS_2"/>
    <property type="match status" value="1"/>
</dbReference>
<keyword evidence="4" id="KW-0663">Pyridoxal phosphate</keyword>
<evidence type="ECO:0000256" key="1">
    <source>
        <dbReference type="ARBA" id="ARBA00001933"/>
    </source>
</evidence>
<dbReference type="PANTHER" id="PTHR13693">
    <property type="entry name" value="CLASS II AMINOTRANSFERASE/8-AMINO-7-OXONONANOATE SYNTHASE"/>
    <property type="match status" value="1"/>
</dbReference>
<evidence type="ECO:0000256" key="5">
    <source>
        <dbReference type="ARBA" id="ARBA00047715"/>
    </source>
</evidence>
<dbReference type="SUPFAM" id="SSF53383">
    <property type="entry name" value="PLP-dependent transferases"/>
    <property type="match status" value="1"/>
</dbReference>
<evidence type="ECO:0000259" key="6">
    <source>
        <dbReference type="SMART" id="SM00827"/>
    </source>
</evidence>
<dbReference type="PANTHER" id="PTHR13693:SF3">
    <property type="entry name" value="LD36009P"/>
    <property type="match status" value="1"/>
</dbReference>
<dbReference type="InterPro" id="IPR036736">
    <property type="entry name" value="ACP-like_sf"/>
</dbReference>
<keyword evidence="7" id="KW-0032">Aminotransferase</keyword>
<feature type="domain" description="Malonyl-CoA:ACP transacylase (MAT)" evidence="6">
    <location>
        <begin position="115"/>
        <end position="429"/>
    </location>
</feature>
<proteinExistence type="predicted"/>
<dbReference type="InterPro" id="IPR015424">
    <property type="entry name" value="PyrdxlP-dep_Trfase"/>
</dbReference>
<dbReference type="GO" id="GO:0030170">
    <property type="term" value="F:pyridoxal phosphate binding"/>
    <property type="evidence" value="ECO:0007669"/>
    <property type="project" value="InterPro"/>
</dbReference>
<dbReference type="InterPro" id="IPR009081">
    <property type="entry name" value="PP-bd_ACP"/>
</dbReference>
<dbReference type="InterPro" id="IPR016036">
    <property type="entry name" value="Malonyl_transacylase_ACP-bd"/>
</dbReference>
<dbReference type="Pfam" id="PF00698">
    <property type="entry name" value="Acyl_transf_1"/>
    <property type="match status" value="1"/>
</dbReference>
<gene>
    <name evidence="7" type="ORF">EAX62_09685</name>
</gene>
<dbReference type="SUPFAM" id="SSF55048">
    <property type="entry name" value="Probable ACP-binding domain of malonyl-CoA ACP transacylase"/>
    <property type="match status" value="1"/>
</dbReference>